<dbReference type="OrthoDB" id="9801392at2"/>
<dbReference type="STRING" id="640948.SAMN05216238_108195"/>
<proteinExistence type="predicted"/>
<evidence type="ECO:0000313" key="4">
    <source>
        <dbReference type="Proteomes" id="UP000199474"/>
    </source>
</evidence>
<organism evidence="3 4">
    <name type="scientific">Lentibacillus persicus</name>
    <dbReference type="NCBI Taxonomy" id="640948"/>
    <lineage>
        <taxon>Bacteria</taxon>
        <taxon>Bacillati</taxon>
        <taxon>Bacillota</taxon>
        <taxon>Bacilli</taxon>
        <taxon>Bacillales</taxon>
        <taxon>Bacillaceae</taxon>
        <taxon>Lentibacillus</taxon>
    </lineage>
</organism>
<dbReference type="InterPro" id="IPR024047">
    <property type="entry name" value="MM3350-like_sf"/>
</dbReference>
<evidence type="ECO:0000313" key="3">
    <source>
        <dbReference type="EMBL" id="SFE12688.1"/>
    </source>
</evidence>
<dbReference type="SUPFAM" id="SSF159941">
    <property type="entry name" value="MM3350-like"/>
    <property type="match status" value="1"/>
</dbReference>
<dbReference type="InterPro" id="IPR012912">
    <property type="entry name" value="Plasmid_pRiA4b_Orf3-like"/>
</dbReference>
<dbReference type="AlphaFoldDB" id="A0A1I1Y0Z8"/>
<name>A0A1I1Y0Z8_9BACI</name>
<keyword evidence="4" id="KW-1185">Reference proteome</keyword>
<feature type="region of interest" description="Disordered" evidence="1">
    <location>
        <begin position="1"/>
        <end position="25"/>
    </location>
</feature>
<feature type="domain" description="Plasmid pRiA4b Orf3-like" evidence="2">
    <location>
        <begin position="17"/>
        <end position="70"/>
    </location>
</feature>
<gene>
    <name evidence="3" type="ORF">SAMN05216238_108195</name>
</gene>
<accession>A0A1I1Y0Z8</accession>
<reference evidence="4" key="1">
    <citation type="submission" date="2016-10" db="EMBL/GenBank/DDBJ databases">
        <authorList>
            <person name="Varghese N."/>
            <person name="Submissions S."/>
        </authorList>
    </citation>
    <scope>NUCLEOTIDE SEQUENCE [LARGE SCALE GENOMIC DNA]</scope>
    <source>
        <strain evidence="4">DSM 22530</strain>
    </source>
</reference>
<dbReference type="EMBL" id="FOMR01000008">
    <property type="protein sequence ID" value="SFE12688.1"/>
    <property type="molecule type" value="Genomic_DNA"/>
</dbReference>
<sequence length="90" mass="10523">MKARKGSVPHCGVRPPLVGAETAPPEDVGGIPGFYTFMEIYHNKNHPEHDHMKEWAEEQLFREFDPEFINDRLKSIKYKKTELDKINKQE</sequence>
<dbReference type="RefSeq" id="WP_090085923.1">
    <property type="nucleotide sequence ID" value="NZ_FOMR01000008.1"/>
</dbReference>
<dbReference type="Pfam" id="PF07929">
    <property type="entry name" value="PRiA4_ORF3"/>
    <property type="match status" value="1"/>
</dbReference>
<protein>
    <submittedName>
        <fullName evidence="3">PRiA4b ORF-3-like protein</fullName>
    </submittedName>
</protein>
<dbReference type="Gene3D" id="3.10.290.30">
    <property type="entry name" value="MM3350-like"/>
    <property type="match status" value="1"/>
</dbReference>
<evidence type="ECO:0000256" key="1">
    <source>
        <dbReference type="SAM" id="MobiDB-lite"/>
    </source>
</evidence>
<evidence type="ECO:0000259" key="2">
    <source>
        <dbReference type="Pfam" id="PF07929"/>
    </source>
</evidence>
<dbReference type="Proteomes" id="UP000199474">
    <property type="component" value="Unassembled WGS sequence"/>
</dbReference>